<name>A0A0C3FLL0_PILCF</name>
<organism evidence="3 4">
    <name type="scientific">Piloderma croceum (strain F 1598)</name>
    <dbReference type="NCBI Taxonomy" id="765440"/>
    <lineage>
        <taxon>Eukaryota</taxon>
        <taxon>Fungi</taxon>
        <taxon>Dikarya</taxon>
        <taxon>Basidiomycota</taxon>
        <taxon>Agaricomycotina</taxon>
        <taxon>Agaricomycetes</taxon>
        <taxon>Agaricomycetidae</taxon>
        <taxon>Atheliales</taxon>
        <taxon>Atheliaceae</taxon>
        <taxon>Piloderma</taxon>
    </lineage>
</organism>
<feature type="transmembrane region" description="Helical" evidence="2">
    <location>
        <begin position="79"/>
        <end position="100"/>
    </location>
</feature>
<evidence type="ECO:0000256" key="1">
    <source>
        <dbReference type="SAM" id="MobiDB-lite"/>
    </source>
</evidence>
<keyword evidence="4" id="KW-1185">Reference proteome</keyword>
<keyword evidence="2" id="KW-1133">Transmembrane helix</keyword>
<reference evidence="4" key="2">
    <citation type="submission" date="2015-01" db="EMBL/GenBank/DDBJ databases">
        <title>Evolutionary Origins and Diversification of the Mycorrhizal Mutualists.</title>
        <authorList>
            <consortium name="DOE Joint Genome Institute"/>
            <consortium name="Mycorrhizal Genomics Consortium"/>
            <person name="Kohler A."/>
            <person name="Kuo A."/>
            <person name="Nagy L.G."/>
            <person name="Floudas D."/>
            <person name="Copeland A."/>
            <person name="Barry K.W."/>
            <person name="Cichocki N."/>
            <person name="Veneault-Fourrey C."/>
            <person name="LaButti K."/>
            <person name="Lindquist E.A."/>
            <person name="Lipzen A."/>
            <person name="Lundell T."/>
            <person name="Morin E."/>
            <person name="Murat C."/>
            <person name="Riley R."/>
            <person name="Ohm R."/>
            <person name="Sun H."/>
            <person name="Tunlid A."/>
            <person name="Henrissat B."/>
            <person name="Grigoriev I.V."/>
            <person name="Hibbett D.S."/>
            <person name="Martin F."/>
        </authorList>
    </citation>
    <scope>NUCLEOTIDE SEQUENCE [LARGE SCALE GENOMIC DNA]</scope>
    <source>
        <strain evidence="4">F 1598</strain>
    </source>
</reference>
<keyword evidence="2" id="KW-0472">Membrane</keyword>
<dbReference type="InParanoid" id="A0A0C3FLL0"/>
<feature type="compositionally biased region" description="Polar residues" evidence="1">
    <location>
        <begin position="316"/>
        <end position="325"/>
    </location>
</feature>
<keyword evidence="2" id="KW-0812">Transmembrane</keyword>
<proteinExistence type="predicted"/>
<accession>A0A0C3FLL0</accession>
<feature type="transmembrane region" description="Helical" evidence="2">
    <location>
        <begin position="163"/>
        <end position="183"/>
    </location>
</feature>
<feature type="transmembrane region" description="Helical" evidence="2">
    <location>
        <begin position="112"/>
        <end position="130"/>
    </location>
</feature>
<feature type="transmembrane region" description="Helical" evidence="2">
    <location>
        <begin position="48"/>
        <end position="73"/>
    </location>
</feature>
<feature type="transmembrane region" description="Helical" evidence="2">
    <location>
        <begin position="235"/>
        <end position="257"/>
    </location>
</feature>
<feature type="region of interest" description="Disordered" evidence="1">
    <location>
        <begin position="305"/>
        <end position="325"/>
    </location>
</feature>
<evidence type="ECO:0000256" key="2">
    <source>
        <dbReference type="SAM" id="Phobius"/>
    </source>
</evidence>
<protein>
    <submittedName>
        <fullName evidence="3">Uncharacterized protein</fullName>
    </submittedName>
</protein>
<dbReference type="HOGENOM" id="CLU_060549_4_0_1"/>
<gene>
    <name evidence="3" type="ORF">PILCRDRAFT_817773</name>
</gene>
<evidence type="ECO:0000313" key="4">
    <source>
        <dbReference type="Proteomes" id="UP000054166"/>
    </source>
</evidence>
<feature type="transmembrane region" description="Helical" evidence="2">
    <location>
        <begin position="212"/>
        <end position="229"/>
    </location>
</feature>
<feature type="transmembrane region" description="Helical" evidence="2">
    <location>
        <begin position="6"/>
        <end position="27"/>
    </location>
</feature>
<dbReference type="AlphaFoldDB" id="A0A0C3FLL0"/>
<dbReference type="EMBL" id="KN832986">
    <property type="protein sequence ID" value="KIM84940.1"/>
    <property type="molecule type" value="Genomic_DNA"/>
</dbReference>
<dbReference type="OrthoDB" id="3038990at2759"/>
<evidence type="ECO:0000313" key="3">
    <source>
        <dbReference type="EMBL" id="KIM84940.1"/>
    </source>
</evidence>
<sequence length="325" mass="37169">MRFRLQVQQYVFVTCLTLCVWDWLIAVSDEVEMIRQGERRLRYLWNGVYIIARICPIVYLIVTLIISIGPIISIYTCGVITRFVAAANMLLMPAATSLFCIRLSAVYSRDKYITIFFGSCWLMILSLFIFDSAKTLFRLPRVIQSTECLIVEHYDAWGYMATAVYDTLMYFAISWRLASFAMLESWHHRVRSFATGYGLGWLSKVLLQSGQAYYFLTIGFNICTVVFIYNPSVPLGWQSLFLGPTITFTSVMACRLFRELKLGLFADPMAEKAISKIVCKDIGTITQYHSAHAYELRTFDGTDEDTGDTDRRVASDTGNISHRNV</sequence>
<dbReference type="Proteomes" id="UP000054166">
    <property type="component" value="Unassembled WGS sequence"/>
</dbReference>
<reference evidence="3 4" key="1">
    <citation type="submission" date="2014-04" db="EMBL/GenBank/DDBJ databases">
        <authorList>
            <consortium name="DOE Joint Genome Institute"/>
            <person name="Kuo A."/>
            <person name="Tarkka M."/>
            <person name="Buscot F."/>
            <person name="Kohler A."/>
            <person name="Nagy L.G."/>
            <person name="Floudas D."/>
            <person name="Copeland A."/>
            <person name="Barry K.W."/>
            <person name="Cichocki N."/>
            <person name="Veneault-Fourrey C."/>
            <person name="LaButti K."/>
            <person name="Lindquist E.A."/>
            <person name="Lipzen A."/>
            <person name="Lundell T."/>
            <person name="Morin E."/>
            <person name="Murat C."/>
            <person name="Sun H."/>
            <person name="Tunlid A."/>
            <person name="Henrissat B."/>
            <person name="Grigoriev I.V."/>
            <person name="Hibbett D.S."/>
            <person name="Martin F."/>
            <person name="Nordberg H.P."/>
            <person name="Cantor M.N."/>
            <person name="Hua S.X."/>
        </authorList>
    </citation>
    <scope>NUCLEOTIDE SEQUENCE [LARGE SCALE GENOMIC DNA]</scope>
    <source>
        <strain evidence="3 4">F 1598</strain>
    </source>
</reference>